<dbReference type="Proteomes" id="UP001597497">
    <property type="component" value="Unassembled WGS sequence"/>
</dbReference>
<proteinExistence type="predicted"/>
<accession>A0ABW5R663</accession>
<dbReference type="EMBL" id="JBHUMM010000002">
    <property type="protein sequence ID" value="MFD2670562.1"/>
    <property type="molecule type" value="Genomic_DNA"/>
</dbReference>
<organism evidence="1 2">
    <name type="scientific">Marinicrinis sediminis</name>
    <dbReference type="NCBI Taxonomy" id="1652465"/>
    <lineage>
        <taxon>Bacteria</taxon>
        <taxon>Bacillati</taxon>
        <taxon>Bacillota</taxon>
        <taxon>Bacilli</taxon>
        <taxon>Bacillales</taxon>
        <taxon>Paenibacillaceae</taxon>
    </lineage>
</organism>
<dbReference type="RefSeq" id="WP_379927952.1">
    <property type="nucleotide sequence ID" value="NZ_JBHUMM010000002.1"/>
</dbReference>
<sequence>MPIEVHADEWFMTAGLIGFVRLLGQDQVTMTKHGIELNSKDIQNLSTRYIHKLIEEFSVVRRDVKRMNWYLEQMKKKPENTKAYVAEIRKQISEQFKKVDKYFSDSEECGLMSQILDQLKEVGSSEDQEKVRRAVQDYEQLASTPMINEKLTLNYAKAIILNPFYGQTSILQPVFNSKSIEEHIQQIEKDFVRPAYLELLLYERINTSPDQHPIIQFLTDHQEEYKPFKDWLKKLKKCTSIDEIRLYFQEELLPCSFLDELTATQSYEEMVFSPLALSKSKAVNFHWEFDHKLPVPMSAVARLIMFLVPFGVTFYTRKRGTPTSSENIRFAGIVISQQSFKSILKENNYYKHLRGQDLSFGEAIVGLFQESKDKAERIQHAYQFVEVYSDYQMKKTLLDYYHMPPYLVHYFSKYGNALTLLLHYDFRDSFIRSILQGVDPKQTLFQYLREAVKNEFHGAGAYHASRERRRIIDAREDVNQMGSYDKQIGFIYYCGVELRESMVKKRPGLEEEGPYRASGRKKLEGIAYRLINAVKAGNKKEFMDTIFRLYMSANQEVPRIFIDIFKEEGLDFETIASSFIAGMLGNEKSKKEEEAAHG</sequence>
<name>A0ABW5R663_9BACL</name>
<protein>
    <recommendedName>
        <fullName evidence="3">Type I-B CRISPR-associated protein Cas8b1/Cst1</fullName>
    </recommendedName>
</protein>
<evidence type="ECO:0000313" key="2">
    <source>
        <dbReference type="Proteomes" id="UP001597497"/>
    </source>
</evidence>
<evidence type="ECO:0008006" key="3">
    <source>
        <dbReference type="Google" id="ProtNLM"/>
    </source>
</evidence>
<comment type="caution">
    <text evidence="1">The sequence shown here is derived from an EMBL/GenBank/DDBJ whole genome shotgun (WGS) entry which is preliminary data.</text>
</comment>
<evidence type="ECO:0000313" key="1">
    <source>
        <dbReference type="EMBL" id="MFD2670562.1"/>
    </source>
</evidence>
<reference evidence="2" key="1">
    <citation type="journal article" date="2019" name="Int. J. Syst. Evol. Microbiol.">
        <title>The Global Catalogue of Microorganisms (GCM) 10K type strain sequencing project: providing services to taxonomists for standard genome sequencing and annotation.</title>
        <authorList>
            <consortium name="The Broad Institute Genomics Platform"/>
            <consortium name="The Broad Institute Genome Sequencing Center for Infectious Disease"/>
            <person name="Wu L."/>
            <person name="Ma J."/>
        </authorList>
    </citation>
    <scope>NUCLEOTIDE SEQUENCE [LARGE SCALE GENOMIC DNA]</scope>
    <source>
        <strain evidence="2">KCTC 33676</strain>
    </source>
</reference>
<keyword evidence="2" id="KW-1185">Reference proteome</keyword>
<gene>
    <name evidence="1" type="ORF">ACFSUC_02930</name>
</gene>